<evidence type="ECO:0000256" key="4">
    <source>
        <dbReference type="RuleBase" id="RU004003"/>
    </source>
</evidence>
<dbReference type="GO" id="GO:0015627">
    <property type="term" value="C:type II protein secretion system complex"/>
    <property type="evidence" value="ECO:0007669"/>
    <property type="project" value="TreeGrafter"/>
</dbReference>
<dbReference type="InterPro" id="IPR004846">
    <property type="entry name" value="T2SS/T3SS_dom"/>
</dbReference>
<dbReference type="InterPro" id="IPR050810">
    <property type="entry name" value="Bact_Secretion_Sys_Channel"/>
</dbReference>
<dbReference type="PRINTS" id="PR00811">
    <property type="entry name" value="BCTERIALGSPD"/>
</dbReference>
<feature type="domain" description="NolW-like" evidence="7">
    <location>
        <begin position="579"/>
        <end position="633"/>
    </location>
</feature>
<proteinExistence type="inferred from homology"/>
<keyword evidence="2" id="KW-0732">Signal</keyword>
<dbReference type="InterPro" id="IPR001775">
    <property type="entry name" value="GspD/PilQ"/>
</dbReference>
<dbReference type="InterPro" id="IPR005644">
    <property type="entry name" value="NolW-like"/>
</dbReference>
<dbReference type="Gene3D" id="3.30.1370.120">
    <property type="match status" value="5"/>
</dbReference>
<keyword evidence="5" id="KW-0813">Transport</keyword>
<evidence type="ECO:0000256" key="2">
    <source>
        <dbReference type="ARBA" id="ARBA00022729"/>
    </source>
</evidence>
<evidence type="ECO:0000259" key="6">
    <source>
        <dbReference type="Pfam" id="PF00263"/>
    </source>
</evidence>
<comment type="subcellular location">
    <subcellularLocation>
        <location evidence="5">Cell outer membrane</location>
    </subcellularLocation>
    <subcellularLocation>
        <location evidence="1">Membrane</location>
    </subcellularLocation>
</comment>
<evidence type="ECO:0000256" key="3">
    <source>
        <dbReference type="ARBA" id="ARBA00023136"/>
    </source>
</evidence>
<evidence type="ECO:0000256" key="5">
    <source>
        <dbReference type="RuleBase" id="RU004004"/>
    </source>
</evidence>
<dbReference type="Proteomes" id="UP000279422">
    <property type="component" value="Unassembled WGS sequence"/>
</dbReference>
<evidence type="ECO:0000313" key="8">
    <source>
        <dbReference type="EMBL" id="RLE10352.1"/>
    </source>
</evidence>
<dbReference type="AlphaFoldDB" id="A0A497E5D0"/>
<name>A0A497E5D0_UNCAE</name>
<comment type="caution">
    <text evidence="8">The sequence shown here is derived from an EMBL/GenBank/DDBJ whole genome shotgun (WGS) entry which is preliminary data.</text>
</comment>
<dbReference type="GO" id="GO:0009306">
    <property type="term" value="P:protein secretion"/>
    <property type="evidence" value="ECO:0007669"/>
    <property type="project" value="InterPro"/>
</dbReference>
<evidence type="ECO:0000259" key="7">
    <source>
        <dbReference type="Pfam" id="PF03958"/>
    </source>
</evidence>
<dbReference type="InterPro" id="IPR038591">
    <property type="entry name" value="NolW-like_sf"/>
</dbReference>
<evidence type="ECO:0000256" key="1">
    <source>
        <dbReference type="ARBA" id="ARBA00004370"/>
    </source>
</evidence>
<dbReference type="Pfam" id="PF00263">
    <property type="entry name" value="Secretin"/>
    <property type="match status" value="1"/>
</dbReference>
<accession>A0A497E5D0</accession>
<organism evidence="8 9">
    <name type="scientific">Aerophobetes bacterium</name>
    <dbReference type="NCBI Taxonomy" id="2030807"/>
    <lineage>
        <taxon>Bacteria</taxon>
        <taxon>Candidatus Aerophobota</taxon>
    </lineage>
</organism>
<evidence type="ECO:0000313" key="9">
    <source>
        <dbReference type="Proteomes" id="UP000279422"/>
    </source>
</evidence>
<evidence type="ECO:0008006" key="10">
    <source>
        <dbReference type="Google" id="ProtNLM"/>
    </source>
</evidence>
<protein>
    <recommendedName>
        <fullName evidence="10">NolW-like domain-containing protein</fullName>
    </recommendedName>
</protein>
<dbReference type="EMBL" id="QMPZ01000010">
    <property type="protein sequence ID" value="RLE10352.1"/>
    <property type="molecule type" value="Genomic_DNA"/>
</dbReference>
<dbReference type="PANTHER" id="PTHR30332:SF24">
    <property type="entry name" value="SECRETIN GSPD-RELATED"/>
    <property type="match status" value="1"/>
</dbReference>
<sequence>MKRIEIIGIGVIFLLFFNFRAFGQQPSIFVDTSTGRITVKATRKQLKDIEELISQFPTKTRQVQIKARILEMSEEAAEEFGTYLQRLTGVKVPLGETAGEGITIQYGPESLAELEEGKGAILINFYRLVAGEEKFEAILNMLISQGKVKVLSEPQVTTMSGEVAGIYVTQDIPYLSEITYTTVGEERVPEYHYAYATVGVILEVLPKIVGEDLIQMSVIPIVGDYEISAEFGADKPIFKRQVAPTNITIKNGEPLIIGGLVQEKKDKKETRFPILSDLPVLGNLFKSYREVRTSRHLVITIKPHILSQREIKGRTKRIFTFKYALAEEMPFRIKELLSPEGTIEVNPKEAPPNSILVRDSEDRIEMVQKMLNRIGTFEEQRRQKTFHLTFSSAYEAKEVLSPFLSPKGSIYVDEKTNSITVEDGAYQLMRMEKALTSLEKHNQIPQRKIFHLKYAKEEEIVPLLERLLSPQGKIEILENSLLVLDNNWVIQRIAKEIERLDTFETWKKTGTFPLEYVDAEKLSRSDKFKEAFSSLVCDKATVKVSAEKNELVITALKWRLPEIRKLVKSFDVYQPQKAVYRLNYSLASSMVEKLKPFLSDKGQIEFDEEENSLSITDSEYRIELIKKRLSQLDTFEREKKREKIRLKYMTVAQAVRLIEAIKSPQGKIEEKNEERKEILIEEASYPLQRIKRIIAQMDTLNDSKT</sequence>
<gene>
    <name evidence="8" type="ORF">DRJ00_01615</name>
</gene>
<dbReference type="PANTHER" id="PTHR30332">
    <property type="entry name" value="PROBABLE GENERAL SECRETION PATHWAY PROTEIN D"/>
    <property type="match status" value="1"/>
</dbReference>
<comment type="similarity">
    <text evidence="4">Belongs to the bacterial secretin family.</text>
</comment>
<reference evidence="8 9" key="1">
    <citation type="submission" date="2018-06" db="EMBL/GenBank/DDBJ databases">
        <title>Extensive metabolic versatility and redundancy in microbially diverse, dynamic hydrothermal sediments.</title>
        <authorList>
            <person name="Dombrowski N."/>
            <person name="Teske A."/>
            <person name="Baker B.J."/>
        </authorList>
    </citation>
    <scope>NUCLEOTIDE SEQUENCE [LARGE SCALE GENOMIC DNA]</scope>
    <source>
        <strain evidence="8">B47_G16</strain>
    </source>
</reference>
<feature type="domain" description="Type II/III secretion system secretin-like" evidence="6">
    <location>
        <begin position="142"/>
        <end position="306"/>
    </location>
</feature>
<dbReference type="GO" id="GO:0009279">
    <property type="term" value="C:cell outer membrane"/>
    <property type="evidence" value="ECO:0007669"/>
    <property type="project" value="UniProtKB-SubCell"/>
</dbReference>
<keyword evidence="3" id="KW-0472">Membrane</keyword>
<dbReference type="Pfam" id="PF03958">
    <property type="entry name" value="Secretin_N"/>
    <property type="match status" value="1"/>
</dbReference>